<evidence type="ECO:0000256" key="1">
    <source>
        <dbReference type="SAM" id="MobiDB-lite"/>
    </source>
</evidence>
<dbReference type="RefSeq" id="WP_190108686.1">
    <property type="nucleotide sequence ID" value="NZ_BMVB01000003.1"/>
</dbReference>
<gene>
    <name evidence="2" type="ORF">GCM10010507_13320</name>
</gene>
<proteinExistence type="predicted"/>
<feature type="region of interest" description="Disordered" evidence="1">
    <location>
        <begin position="128"/>
        <end position="157"/>
    </location>
</feature>
<organism evidence="2 3">
    <name type="scientific">Streptomyces cinnamoneus</name>
    <name type="common">Streptoverticillium cinnamoneum</name>
    <dbReference type="NCBI Taxonomy" id="53446"/>
    <lineage>
        <taxon>Bacteria</taxon>
        <taxon>Bacillati</taxon>
        <taxon>Actinomycetota</taxon>
        <taxon>Actinomycetes</taxon>
        <taxon>Kitasatosporales</taxon>
        <taxon>Streptomycetaceae</taxon>
        <taxon>Streptomyces</taxon>
        <taxon>Streptomyces cinnamoneus group</taxon>
    </lineage>
</organism>
<feature type="region of interest" description="Disordered" evidence="1">
    <location>
        <begin position="58"/>
        <end position="108"/>
    </location>
</feature>
<dbReference type="EMBL" id="BMVB01000003">
    <property type="protein sequence ID" value="GHC40452.1"/>
    <property type="molecule type" value="Genomic_DNA"/>
</dbReference>
<reference evidence="2" key="1">
    <citation type="journal article" date="2014" name="Int. J. Syst. Evol. Microbiol.">
        <title>Complete genome sequence of Corynebacterium casei LMG S-19264T (=DSM 44701T), isolated from a smear-ripened cheese.</title>
        <authorList>
            <consortium name="US DOE Joint Genome Institute (JGI-PGF)"/>
            <person name="Walter F."/>
            <person name="Albersmeier A."/>
            <person name="Kalinowski J."/>
            <person name="Ruckert C."/>
        </authorList>
    </citation>
    <scope>NUCLEOTIDE SEQUENCE</scope>
    <source>
        <strain evidence="2">JCM 4633</strain>
    </source>
</reference>
<accession>A0A918TDG6</accession>
<evidence type="ECO:0000313" key="3">
    <source>
        <dbReference type="Proteomes" id="UP000646244"/>
    </source>
</evidence>
<comment type="caution">
    <text evidence="2">The sequence shown here is derived from an EMBL/GenBank/DDBJ whole genome shotgun (WGS) entry which is preliminary data.</text>
</comment>
<reference evidence="2" key="2">
    <citation type="submission" date="2020-09" db="EMBL/GenBank/DDBJ databases">
        <authorList>
            <person name="Sun Q."/>
            <person name="Ohkuma M."/>
        </authorList>
    </citation>
    <scope>NUCLEOTIDE SEQUENCE</scope>
    <source>
        <strain evidence="2">JCM 4633</strain>
    </source>
</reference>
<dbReference type="AlphaFoldDB" id="A0A918TDG6"/>
<dbReference type="Proteomes" id="UP000646244">
    <property type="component" value="Unassembled WGS sequence"/>
</dbReference>
<name>A0A918TDG6_STRCJ</name>
<sequence length="157" mass="15694">MVTARPTSCVLRSRSSRVGPRRMLWWAALLLGLLYTHGLSAESAEGHVSALSAASSFQAPAPDGPGPSGPVQPTSGGATGDAAGDRCGVQGHDGHEPGHTAQTCMSGQPQHGVGLPLSCLSCRGVSAPPHPSVTGTTGAGDAMEHPPTTGGSTVLRI</sequence>
<evidence type="ECO:0000313" key="2">
    <source>
        <dbReference type="EMBL" id="GHC40452.1"/>
    </source>
</evidence>
<protein>
    <submittedName>
        <fullName evidence="2">Uncharacterized protein</fullName>
    </submittedName>
</protein>